<organism evidence="2 3">
    <name type="scientific">Romanomermis culicivorax</name>
    <name type="common">Nematode worm</name>
    <dbReference type="NCBI Taxonomy" id="13658"/>
    <lineage>
        <taxon>Eukaryota</taxon>
        <taxon>Metazoa</taxon>
        <taxon>Ecdysozoa</taxon>
        <taxon>Nematoda</taxon>
        <taxon>Enoplea</taxon>
        <taxon>Dorylaimia</taxon>
        <taxon>Mermithida</taxon>
        <taxon>Mermithoidea</taxon>
        <taxon>Mermithidae</taxon>
        <taxon>Romanomermis</taxon>
    </lineage>
</organism>
<proteinExistence type="predicted"/>
<dbReference type="Proteomes" id="UP000887565">
    <property type="component" value="Unplaced"/>
</dbReference>
<feature type="compositionally biased region" description="Basic and acidic residues" evidence="1">
    <location>
        <begin position="45"/>
        <end position="61"/>
    </location>
</feature>
<feature type="compositionally biased region" description="Basic residues" evidence="1">
    <location>
        <begin position="62"/>
        <end position="77"/>
    </location>
</feature>
<dbReference type="AlphaFoldDB" id="A0A915K7U9"/>
<feature type="compositionally biased region" description="Basic and acidic residues" evidence="1">
    <location>
        <begin position="78"/>
        <end position="99"/>
    </location>
</feature>
<protein>
    <submittedName>
        <fullName evidence="3">Uncharacterized protein</fullName>
    </submittedName>
</protein>
<feature type="region of interest" description="Disordered" evidence="1">
    <location>
        <begin position="30"/>
        <end position="99"/>
    </location>
</feature>
<keyword evidence="2" id="KW-1185">Reference proteome</keyword>
<evidence type="ECO:0000313" key="2">
    <source>
        <dbReference type="Proteomes" id="UP000887565"/>
    </source>
</evidence>
<reference evidence="3" key="1">
    <citation type="submission" date="2022-11" db="UniProtKB">
        <authorList>
            <consortium name="WormBaseParasite"/>
        </authorList>
    </citation>
    <scope>IDENTIFICATION</scope>
</reference>
<evidence type="ECO:0000256" key="1">
    <source>
        <dbReference type="SAM" id="MobiDB-lite"/>
    </source>
</evidence>
<sequence length="99" mass="12247">MVIDQKKAHNIVEVEKNLKKKVGYRVKHAYNRPAVSKVPRQWVKKHSDIRERQKSETQDKDRKRKHESRQRDKKRHEKSMSREKSQRENDEESWWKEIE</sequence>
<evidence type="ECO:0000313" key="3">
    <source>
        <dbReference type="WBParaSite" id="nRc.2.0.1.t33962-RA"/>
    </source>
</evidence>
<name>A0A915K7U9_ROMCU</name>
<accession>A0A915K7U9</accession>
<dbReference type="WBParaSite" id="nRc.2.0.1.t33962-RA">
    <property type="protein sequence ID" value="nRc.2.0.1.t33962-RA"/>
    <property type="gene ID" value="nRc.2.0.1.g33962"/>
</dbReference>